<dbReference type="Proteomes" id="UP000198211">
    <property type="component" value="Unassembled WGS sequence"/>
</dbReference>
<evidence type="ECO:0000313" key="1">
    <source>
        <dbReference type="EMBL" id="OWZ09521.1"/>
    </source>
</evidence>
<feature type="non-terminal residue" evidence="1">
    <location>
        <position position="1"/>
    </location>
</feature>
<evidence type="ECO:0000313" key="2">
    <source>
        <dbReference type="Proteomes" id="UP000198211"/>
    </source>
</evidence>
<dbReference type="EMBL" id="NBNE01002760">
    <property type="protein sequence ID" value="OWZ09521.1"/>
    <property type="molecule type" value="Genomic_DNA"/>
</dbReference>
<dbReference type="AlphaFoldDB" id="A0A225VVG7"/>
<keyword evidence="2" id="KW-1185">Reference proteome</keyword>
<gene>
    <name evidence="1" type="ORF">PHMEG_00017768</name>
</gene>
<protein>
    <submittedName>
        <fullName evidence="1">Uncharacterized protein</fullName>
    </submittedName>
</protein>
<reference evidence="2" key="1">
    <citation type="submission" date="2017-03" db="EMBL/GenBank/DDBJ databases">
        <title>Phytopthora megakarya and P. palmivora, two closely related causual agents of cacao black pod achieved similar genome size and gene model numbers by different mechanisms.</title>
        <authorList>
            <person name="Ali S."/>
            <person name="Shao J."/>
            <person name="Larry D.J."/>
            <person name="Kronmiller B."/>
            <person name="Shen D."/>
            <person name="Strem M.D."/>
            <person name="Melnick R.L."/>
            <person name="Guiltinan M.J."/>
            <person name="Tyler B.M."/>
            <person name="Meinhardt L.W."/>
            <person name="Bailey B.A."/>
        </authorList>
    </citation>
    <scope>NUCLEOTIDE SEQUENCE [LARGE SCALE GENOMIC DNA]</scope>
    <source>
        <strain evidence="2">zdho120</strain>
    </source>
</reference>
<accession>A0A225VVG7</accession>
<name>A0A225VVG7_9STRA</name>
<dbReference type="OrthoDB" id="128837at2759"/>
<sequence length="88" mass="9896">VPDLGDASDEYSFRMAITFFSLSESHTKVQQDSRCTTILHVDSTFTMVCQKYSVFILDISDTADRNVAAYNQAVSILGERKVKQIRQG</sequence>
<comment type="caution">
    <text evidence="1">The sequence shown here is derived from an EMBL/GenBank/DDBJ whole genome shotgun (WGS) entry which is preliminary data.</text>
</comment>
<organism evidence="1 2">
    <name type="scientific">Phytophthora megakarya</name>
    <dbReference type="NCBI Taxonomy" id="4795"/>
    <lineage>
        <taxon>Eukaryota</taxon>
        <taxon>Sar</taxon>
        <taxon>Stramenopiles</taxon>
        <taxon>Oomycota</taxon>
        <taxon>Peronosporomycetes</taxon>
        <taxon>Peronosporales</taxon>
        <taxon>Peronosporaceae</taxon>
        <taxon>Phytophthora</taxon>
    </lineage>
</organism>
<proteinExistence type="predicted"/>